<protein>
    <recommendedName>
        <fullName evidence="1">Bacterial Ig domain-containing protein</fullName>
    </recommendedName>
</protein>
<organism evidence="2 3">
    <name type="scientific">Listeria grandensis FSL F6-0971</name>
    <dbReference type="NCBI Taxonomy" id="1265819"/>
    <lineage>
        <taxon>Bacteria</taxon>
        <taxon>Bacillati</taxon>
        <taxon>Bacillota</taxon>
        <taxon>Bacilli</taxon>
        <taxon>Bacillales</taxon>
        <taxon>Listeriaceae</taxon>
        <taxon>Listeria</taxon>
    </lineage>
</organism>
<reference evidence="2 3" key="1">
    <citation type="journal article" date="2014" name="Int. J. Syst. Evol. Microbiol.">
        <title>Listeria floridensis sp. nov., Listeria aquatica sp. nov., Listeria cornellensis sp. nov., Listeria riparia sp. nov. and Listeria grandensis sp. nov., from agricultural and natural environments.</title>
        <authorList>
            <person name="den Bakker H.C."/>
            <person name="Warchocki S."/>
            <person name="Wright E.M."/>
            <person name="Allred A.F."/>
            <person name="Ahlstrom C."/>
            <person name="Manuel C.S."/>
            <person name="Stasiewicz M.J."/>
            <person name="Burrell A."/>
            <person name="Roof S."/>
            <person name="Strawn L."/>
            <person name="Fortes E.D."/>
            <person name="Nightingale K.K."/>
            <person name="Kephart D."/>
            <person name="Wiedmann M."/>
        </authorList>
    </citation>
    <scope>NUCLEOTIDE SEQUENCE [LARGE SCALE GENOMIC DNA]</scope>
    <source>
        <strain evidence="3">FSL F6-971</strain>
    </source>
</reference>
<comment type="caution">
    <text evidence="2">The sequence shown here is derived from an EMBL/GenBank/DDBJ whole genome shotgun (WGS) entry which is preliminary data.</text>
</comment>
<evidence type="ECO:0000259" key="1">
    <source>
        <dbReference type="Pfam" id="PF20622"/>
    </source>
</evidence>
<dbReference type="Proteomes" id="UP000019253">
    <property type="component" value="Unassembled WGS sequence"/>
</dbReference>
<evidence type="ECO:0000313" key="2">
    <source>
        <dbReference type="EMBL" id="EUJ18228.1"/>
    </source>
</evidence>
<dbReference type="EMBL" id="AODD01000036">
    <property type="protein sequence ID" value="EUJ18228.1"/>
    <property type="molecule type" value="Genomic_DNA"/>
</dbReference>
<sequence>MGTPYYQVEQSGNTPLMAVANVTAAGAVNLTSTNDGRLVGIPYTKAGTLRFSTEEEIDFELVNKITPNVLVFPEESNITGTCTADVDSITVTVNGVEYRGGVISGDKFEFYIVDKVKNVNDTVTINAFDKAGKLIDKKDVIVKAAI</sequence>
<dbReference type="AlphaFoldDB" id="W7BEM3"/>
<proteinExistence type="predicted"/>
<keyword evidence="3" id="KW-1185">Reference proteome</keyword>
<dbReference type="InterPro" id="IPR046746">
    <property type="entry name" value="Big_15"/>
</dbReference>
<accession>W7BEM3</accession>
<feature type="domain" description="Bacterial Ig" evidence="1">
    <location>
        <begin position="64"/>
        <end position="143"/>
    </location>
</feature>
<name>W7BEM3_9LIST</name>
<dbReference type="PATRIC" id="fig|1265819.5.peg.3155"/>
<evidence type="ECO:0000313" key="3">
    <source>
        <dbReference type="Proteomes" id="UP000019253"/>
    </source>
</evidence>
<dbReference type="Pfam" id="PF20622">
    <property type="entry name" value="Big_15"/>
    <property type="match status" value="1"/>
</dbReference>
<gene>
    <name evidence="2" type="ORF">PGRAN_15842</name>
</gene>
<dbReference type="STRING" id="1265819.PGRAN_15842"/>